<keyword evidence="4" id="KW-1185">Reference proteome</keyword>
<gene>
    <name evidence="3" type="ORF">CHLNCDRAFT_138924</name>
</gene>
<keyword evidence="2" id="KW-0732">Signal</keyword>
<dbReference type="Pfam" id="PF14108">
    <property type="entry name" value="ABA4-like"/>
    <property type="match status" value="1"/>
</dbReference>
<evidence type="ECO:0000313" key="3">
    <source>
        <dbReference type="EMBL" id="EFN52520.1"/>
    </source>
</evidence>
<evidence type="ECO:0000256" key="1">
    <source>
        <dbReference type="SAM" id="Phobius"/>
    </source>
</evidence>
<dbReference type="RefSeq" id="XP_005844622.1">
    <property type="nucleotide sequence ID" value="XM_005844560.1"/>
</dbReference>
<proteinExistence type="predicted"/>
<keyword evidence="1" id="KW-0472">Membrane</keyword>
<dbReference type="InterPro" id="IPR025461">
    <property type="entry name" value="ABA4-like"/>
</dbReference>
<keyword evidence="1" id="KW-1133">Transmembrane helix</keyword>
<dbReference type="AlphaFoldDB" id="E1ZNY4"/>
<dbReference type="KEGG" id="cvr:CHLNCDRAFT_138924"/>
<dbReference type="Proteomes" id="UP000008141">
    <property type="component" value="Unassembled WGS sequence"/>
</dbReference>
<reference evidence="3 4" key="1">
    <citation type="journal article" date="2010" name="Plant Cell">
        <title>The Chlorella variabilis NC64A genome reveals adaptation to photosymbiosis, coevolution with viruses, and cryptic sex.</title>
        <authorList>
            <person name="Blanc G."/>
            <person name="Duncan G."/>
            <person name="Agarkova I."/>
            <person name="Borodovsky M."/>
            <person name="Gurnon J."/>
            <person name="Kuo A."/>
            <person name="Lindquist E."/>
            <person name="Lucas S."/>
            <person name="Pangilinan J."/>
            <person name="Polle J."/>
            <person name="Salamov A."/>
            <person name="Terry A."/>
            <person name="Yamada T."/>
            <person name="Dunigan D.D."/>
            <person name="Grigoriev I.V."/>
            <person name="Claverie J.M."/>
            <person name="Van Etten J.L."/>
        </authorList>
    </citation>
    <scope>NUCLEOTIDE SEQUENCE [LARGE SCALE GENOMIC DNA]</scope>
    <source>
        <strain evidence="3 4">NC64A</strain>
    </source>
</reference>
<dbReference type="EMBL" id="GL433856">
    <property type="protein sequence ID" value="EFN52520.1"/>
    <property type="molecule type" value="Genomic_DNA"/>
</dbReference>
<sequence>MTLFYGSLYAALMVASVMEGGLTDVFSFEDVAQLLKQRSIVLPVWLHFVVCDLWAGRWEALDGCRRGVPKASACAVSSPLPFDHQLWFCIRLTAHGCMQILMTVPLAVTLLFGPAGLVLYLAAIRPFFPERRAAGKED</sequence>
<evidence type="ECO:0000313" key="4">
    <source>
        <dbReference type="Proteomes" id="UP000008141"/>
    </source>
</evidence>
<feature type="chain" id="PRO_5003156510" description="DUF4281 domain-containing protein" evidence="2">
    <location>
        <begin position="24"/>
        <end position="138"/>
    </location>
</feature>
<organism evidence="4">
    <name type="scientific">Chlorella variabilis</name>
    <name type="common">Green alga</name>
    <dbReference type="NCBI Taxonomy" id="554065"/>
    <lineage>
        <taxon>Eukaryota</taxon>
        <taxon>Viridiplantae</taxon>
        <taxon>Chlorophyta</taxon>
        <taxon>core chlorophytes</taxon>
        <taxon>Trebouxiophyceae</taxon>
        <taxon>Chlorellales</taxon>
        <taxon>Chlorellaceae</taxon>
        <taxon>Chlorella clade</taxon>
        <taxon>Chlorella</taxon>
    </lineage>
</organism>
<protein>
    <recommendedName>
        <fullName evidence="5">DUF4281 domain-containing protein</fullName>
    </recommendedName>
</protein>
<dbReference type="OrthoDB" id="5523505at2759"/>
<feature type="signal peptide" evidence="2">
    <location>
        <begin position="1"/>
        <end position="23"/>
    </location>
</feature>
<accession>E1ZNY4</accession>
<evidence type="ECO:0000256" key="2">
    <source>
        <dbReference type="SAM" id="SignalP"/>
    </source>
</evidence>
<evidence type="ECO:0008006" key="5">
    <source>
        <dbReference type="Google" id="ProtNLM"/>
    </source>
</evidence>
<dbReference type="OMA" id="WAGRWEA"/>
<keyword evidence="1" id="KW-0812">Transmembrane</keyword>
<feature type="transmembrane region" description="Helical" evidence="1">
    <location>
        <begin position="100"/>
        <end position="122"/>
    </location>
</feature>
<name>E1ZNY4_CHLVA</name>
<dbReference type="GeneID" id="17351964"/>
<dbReference type="InParanoid" id="E1ZNY4"/>